<evidence type="ECO:0000313" key="3">
    <source>
        <dbReference type="Proteomes" id="UP000008495"/>
    </source>
</evidence>
<dbReference type="PROSITE" id="PS50075">
    <property type="entry name" value="CARRIER"/>
    <property type="match status" value="1"/>
</dbReference>
<sequence length="73" mass="7977">MQNLMRTLTDHIADALGVAPGDVDPDISLADQGLDSVRMMGVVELIREAGHDIDFIDLADDPRLNAWEELFAA</sequence>
<dbReference type="STRING" id="100225.SAMN05421595_2757"/>
<accession>K6W9J9</accession>
<evidence type="ECO:0000259" key="1">
    <source>
        <dbReference type="PROSITE" id="PS50075"/>
    </source>
</evidence>
<dbReference type="InterPro" id="IPR009081">
    <property type="entry name" value="PP-bd_ACP"/>
</dbReference>
<dbReference type="InterPro" id="IPR036736">
    <property type="entry name" value="ACP-like_sf"/>
</dbReference>
<dbReference type="EMBL" id="BAGZ01000009">
    <property type="protein sequence ID" value="GAB78487.1"/>
    <property type="molecule type" value="Genomic_DNA"/>
</dbReference>
<keyword evidence="3" id="KW-1185">Reference proteome</keyword>
<comment type="caution">
    <text evidence="2">The sequence shown here is derived from an EMBL/GenBank/DDBJ whole genome shotgun (WGS) entry which is preliminary data.</text>
</comment>
<dbReference type="SUPFAM" id="SSF47336">
    <property type="entry name" value="ACP-like"/>
    <property type="match status" value="1"/>
</dbReference>
<reference evidence="2 3" key="1">
    <citation type="submission" date="2012-08" db="EMBL/GenBank/DDBJ databases">
        <title>Whole genome shotgun sequence of Austwickia chelonae NBRC 105200.</title>
        <authorList>
            <person name="Yoshida I."/>
            <person name="Hosoyama A."/>
            <person name="Tsuchikane K."/>
            <person name="Katsumata H."/>
            <person name="Ando Y."/>
            <person name="Ohji S."/>
            <person name="Hamada M."/>
            <person name="Tamura T."/>
            <person name="Yamazoe A."/>
            <person name="Yamazaki S."/>
            <person name="Fujita N."/>
        </authorList>
    </citation>
    <scope>NUCLEOTIDE SEQUENCE [LARGE SCALE GENOMIC DNA]</scope>
    <source>
        <strain evidence="2 3">NBRC 105200</strain>
    </source>
</reference>
<dbReference type="Pfam" id="PF00550">
    <property type="entry name" value="PP-binding"/>
    <property type="match status" value="1"/>
</dbReference>
<dbReference type="Gene3D" id="1.10.1200.10">
    <property type="entry name" value="ACP-like"/>
    <property type="match status" value="1"/>
</dbReference>
<organism evidence="2 3">
    <name type="scientific">Austwickia chelonae NBRC 105200</name>
    <dbReference type="NCBI Taxonomy" id="1184607"/>
    <lineage>
        <taxon>Bacteria</taxon>
        <taxon>Bacillati</taxon>
        <taxon>Actinomycetota</taxon>
        <taxon>Actinomycetes</taxon>
        <taxon>Micrococcales</taxon>
        <taxon>Dermatophilaceae</taxon>
        <taxon>Austwickia</taxon>
    </lineage>
</organism>
<dbReference type="RefSeq" id="WP_006503242.1">
    <property type="nucleotide sequence ID" value="NZ_BAGZ01000009.1"/>
</dbReference>
<protein>
    <recommendedName>
        <fullName evidence="1">Carrier domain-containing protein</fullName>
    </recommendedName>
</protein>
<evidence type="ECO:0000313" key="2">
    <source>
        <dbReference type="EMBL" id="GAB78487.1"/>
    </source>
</evidence>
<proteinExistence type="predicted"/>
<dbReference type="eggNOG" id="COG3433">
    <property type="taxonomic scope" value="Bacteria"/>
</dbReference>
<feature type="domain" description="Carrier" evidence="1">
    <location>
        <begin position="1"/>
        <end position="73"/>
    </location>
</feature>
<dbReference type="Proteomes" id="UP000008495">
    <property type="component" value="Unassembled WGS sequence"/>
</dbReference>
<dbReference type="AlphaFoldDB" id="K6W9J9"/>
<gene>
    <name evidence="2" type="ORF">AUCHE_09_00920</name>
</gene>
<name>K6W9J9_9MICO</name>